<organism evidence="1 2">
    <name type="scientific">Brochothrix thermosphacta</name>
    <name type="common">Microbacterium thermosphactum</name>
    <dbReference type="NCBI Taxonomy" id="2756"/>
    <lineage>
        <taxon>Bacteria</taxon>
        <taxon>Bacillati</taxon>
        <taxon>Bacillota</taxon>
        <taxon>Bacilli</taxon>
        <taxon>Bacillales</taxon>
        <taxon>Listeriaceae</taxon>
        <taxon>Brochothrix</taxon>
    </lineage>
</organism>
<proteinExistence type="predicted"/>
<evidence type="ECO:0000313" key="1">
    <source>
        <dbReference type="EMBL" id="SPP28457.1"/>
    </source>
</evidence>
<dbReference type="InterPro" id="IPR006448">
    <property type="entry name" value="Phage_term_ssu_P27"/>
</dbReference>
<evidence type="ECO:0000313" key="2">
    <source>
        <dbReference type="Proteomes" id="UP000270190"/>
    </source>
</evidence>
<protein>
    <submittedName>
        <fullName evidence="1">Terminase</fullName>
    </submittedName>
</protein>
<accession>A0A2X0S250</accession>
<dbReference type="Proteomes" id="UP000270190">
    <property type="component" value="Unassembled WGS sequence"/>
</dbReference>
<reference evidence="2" key="1">
    <citation type="submission" date="2018-04" db="EMBL/GenBank/DDBJ databases">
        <authorList>
            <person name="Illikoud N."/>
        </authorList>
    </citation>
    <scope>NUCLEOTIDE SEQUENCE [LARGE SCALE GENOMIC DNA]</scope>
</reference>
<sequence>MLVRPKKLAGATSGHFTKEQMEEKQKEEEVLYNYDRLNFNEVPNGVVPGAVGEWKRIANFIKDLPISELDQQTVIRYCNYSYLYDDAMQQLVAEGHVIEGKKNPLVDVVNSYSKELKVTASELGLTINSRLKLVKPTEVEKEKDDPFGDMLGGV</sequence>
<dbReference type="NCBIfam" id="TIGR01558">
    <property type="entry name" value="sm_term_P27"/>
    <property type="match status" value="1"/>
</dbReference>
<gene>
    <name evidence="1" type="ORF">BTBSAS_200044</name>
</gene>
<dbReference type="EMBL" id="OUNC01000013">
    <property type="protein sequence ID" value="SPP28457.1"/>
    <property type="molecule type" value="Genomic_DNA"/>
</dbReference>
<name>A0A2X0S250_BROTH</name>
<dbReference type="AlphaFoldDB" id="A0A2X0S250"/>
<dbReference type="Pfam" id="PF05119">
    <property type="entry name" value="Terminase_4"/>
    <property type="match status" value="1"/>
</dbReference>